<sequence length="292" mass="33004">MSEYSSDSSDSSDSDPYAHPNYGRVVTAARVGMGMLTSEIPAEHEPVIKVARSLYDKEHCGGCDARGDSTVENWKNEHINENIECRRAYRDNTCRYERAEFAVIPDPPYQPHDYIPPSETPQLQHPAPQFQAQQVHTYVTPYPPFTQSQTQPNDPYTIPNFPQYAEGQQTQQIHTYVTPYPPFTQSQTQPNDPYAIPNFPQYAEGQQGQQPALDAYWTNYPSPWLEATANTGQPGQQYNPQQSTEMYDPSYADNTSSTPASHNPNFTSNTQEWISHPSATSSPYQDGGYYQQ</sequence>
<gene>
    <name evidence="2" type="ORF">OCU04_008619</name>
</gene>
<protein>
    <submittedName>
        <fullName evidence="2">Uncharacterized protein</fullName>
    </submittedName>
</protein>
<evidence type="ECO:0000256" key="1">
    <source>
        <dbReference type="SAM" id="MobiDB-lite"/>
    </source>
</evidence>
<dbReference type="AlphaFoldDB" id="A0A9X0AJH8"/>
<feature type="compositionally biased region" description="Polar residues" evidence="1">
    <location>
        <begin position="228"/>
        <end position="245"/>
    </location>
</feature>
<reference evidence="2" key="1">
    <citation type="submission" date="2022-11" db="EMBL/GenBank/DDBJ databases">
        <title>Genome Resource of Sclerotinia nivalis Strain SnTB1, a Plant Pathogen Isolated from American Ginseng.</title>
        <authorList>
            <person name="Fan S."/>
        </authorList>
    </citation>
    <scope>NUCLEOTIDE SEQUENCE</scope>
    <source>
        <strain evidence="2">SnTB1</strain>
    </source>
</reference>
<dbReference type="EMBL" id="JAPEIS010000009">
    <property type="protein sequence ID" value="KAJ8063398.1"/>
    <property type="molecule type" value="Genomic_DNA"/>
</dbReference>
<feature type="region of interest" description="Disordered" evidence="1">
    <location>
        <begin position="1"/>
        <end position="21"/>
    </location>
</feature>
<feature type="region of interest" description="Disordered" evidence="1">
    <location>
        <begin position="227"/>
        <end position="292"/>
    </location>
</feature>
<organism evidence="2 3">
    <name type="scientific">Sclerotinia nivalis</name>
    <dbReference type="NCBI Taxonomy" id="352851"/>
    <lineage>
        <taxon>Eukaryota</taxon>
        <taxon>Fungi</taxon>
        <taxon>Dikarya</taxon>
        <taxon>Ascomycota</taxon>
        <taxon>Pezizomycotina</taxon>
        <taxon>Leotiomycetes</taxon>
        <taxon>Helotiales</taxon>
        <taxon>Sclerotiniaceae</taxon>
        <taxon>Sclerotinia</taxon>
    </lineage>
</organism>
<evidence type="ECO:0000313" key="2">
    <source>
        <dbReference type="EMBL" id="KAJ8063398.1"/>
    </source>
</evidence>
<feature type="region of interest" description="Disordered" evidence="1">
    <location>
        <begin position="181"/>
        <end position="209"/>
    </location>
</feature>
<comment type="caution">
    <text evidence="2">The sequence shown here is derived from an EMBL/GenBank/DDBJ whole genome shotgun (WGS) entry which is preliminary data.</text>
</comment>
<dbReference type="OrthoDB" id="3562443at2759"/>
<name>A0A9X0AJH8_9HELO</name>
<keyword evidence="3" id="KW-1185">Reference proteome</keyword>
<accession>A0A9X0AJH8</accession>
<proteinExistence type="predicted"/>
<feature type="compositionally biased region" description="Polar residues" evidence="1">
    <location>
        <begin position="252"/>
        <end position="292"/>
    </location>
</feature>
<dbReference type="Proteomes" id="UP001152300">
    <property type="component" value="Unassembled WGS sequence"/>
</dbReference>
<feature type="compositionally biased region" description="Low complexity" evidence="1">
    <location>
        <begin position="1"/>
        <end position="15"/>
    </location>
</feature>
<evidence type="ECO:0000313" key="3">
    <source>
        <dbReference type="Proteomes" id="UP001152300"/>
    </source>
</evidence>